<dbReference type="RefSeq" id="WP_151573875.1">
    <property type="nucleotide sequence ID" value="NZ_WBOT01000003.1"/>
</dbReference>
<accession>A0A7V7RLB4</accession>
<gene>
    <name evidence="1" type="ORF">F7732_10805</name>
</gene>
<dbReference type="OrthoDB" id="2476730at2"/>
<dbReference type="Proteomes" id="UP000441354">
    <property type="component" value="Unassembled WGS sequence"/>
</dbReference>
<proteinExistence type="predicted"/>
<reference evidence="1 2" key="1">
    <citation type="journal article" date="2014" name="Arch. Microbiol.">
        <title>Bacillus mesophilum sp. nov., strain IITR-54T, a novel 4-chlorobiphenyl dechlorinating bacterium.</title>
        <authorList>
            <person name="Manickam N."/>
            <person name="Singh N.K."/>
            <person name="Bajaj A."/>
            <person name="Kumar R.M."/>
            <person name="Kaur G."/>
            <person name="Kaur N."/>
            <person name="Bala M."/>
            <person name="Kumar A."/>
            <person name="Mayilraj S."/>
        </authorList>
    </citation>
    <scope>NUCLEOTIDE SEQUENCE [LARGE SCALE GENOMIC DNA]</scope>
    <source>
        <strain evidence="1 2">IITR-54</strain>
    </source>
</reference>
<protein>
    <submittedName>
        <fullName evidence="1">Uncharacterized protein</fullName>
    </submittedName>
</protein>
<name>A0A7V7RLB4_9BACI</name>
<evidence type="ECO:0000313" key="1">
    <source>
        <dbReference type="EMBL" id="KAB2332576.1"/>
    </source>
</evidence>
<evidence type="ECO:0000313" key="2">
    <source>
        <dbReference type="Proteomes" id="UP000441354"/>
    </source>
</evidence>
<keyword evidence="2" id="KW-1185">Reference proteome</keyword>
<comment type="caution">
    <text evidence="1">The sequence shown here is derived from an EMBL/GenBank/DDBJ whole genome shotgun (WGS) entry which is preliminary data.</text>
</comment>
<sequence length="148" mass="16418">MSVPAHGGAAEINAAFDEKVNGFRLQYVSPDGAKNDIHITDLATEKGIYTWVNPGETKENTTSLFSRTFDDHYQAYNYTFMRNDGTFYELRLKAGIDNSISIVFLNPGLDADDVYANQVRFLISQTTSHLYVTDTAGNVSADLLHIGE</sequence>
<dbReference type="AlphaFoldDB" id="A0A7V7RLB4"/>
<organism evidence="1 2">
    <name type="scientific">Bacillus mesophilum</name>
    <dbReference type="NCBI Taxonomy" id="1071718"/>
    <lineage>
        <taxon>Bacteria</taxon>
        <taxon>Bacillati</taxon>
        <taxon>Bacillota</taxon>
        <taxon>Bacilli</taxon>
        <taxon>Bacillales</taxon>
        <taxon>Bacillaceae</taxon>
        <taxon>Bacillus</taxon>
    </lineage>
</organism>
<dbReference type="EMBL" id="WBOT01000003">
    <property type="protein sequence ID" value="KAB2332576.1"/>
    <property type="molecule type" value="Genomic_DNA"/>
</dbReference>